<dbReference type="EMBL" id="NAJO01000081">
    <property type="protein sequence ID" value="OQN95700.1"/>
    <property type="molecule type" value="Genomic_DNA"/>
</dbReference>
<gene>
    <name evidence="1" type="ORF">B0A48_18448</name>
</gene>
<accession>A0A1V8S9U6</accession>
<organism evidence="1 2">
    <name type="scientific">Cryoendolithus antarcticus</name>
    <dbReference type="NCBI Taxonomy" id="1507870"/>
    <lineage>
        <taxon>Eukaryota</taxon>
        <taxon>Fungi</taxon>
        <taxon>Dikarya</taxon>
        <taxon>Ascomycota</taxon>
        <taxon>Pezizomycotina</taxon>
        <taxon>Dothideomycetes</taxon>
        <taxon>Dothideomycetidae</taxon>
        <taxon>Cladosporiales</taxon>
        <taxon>Cladosporiaceae</taxon>
        <taxon>Cryoendolithus</taxon>
    </lineage>
</organism>
<dbReference type="AlphaFoldDB" id="A0A1V8S9U6"/>
<dbReference type="Proteomes" id="UP000192596">
    <property type="component" value="Unassembled WGS sequence"/>
</dbReference>
<keyword evidence="2" id="KW-1185">Reference proteome</keyword>
<protein>
    <submittedName>
        <fullName evidence="1">Uncharacterized protein</fullName>
    </submittedName>
</protein>
<comment type="caution">
    <text evidence="1">The sequence shown here is derived from an EMBL/GenBank/DDBJ whole genome shotgun (WGS) entry which is preliminary data.</text>
</comment>
<reference evidence="2" key="1">
    <citation type="submission" date="2017-03" db="EMBL/GenBank/DDBJ databases">
        <title>Genomes of endolithic fungi from Antarctica.</title>
        <authorList>
            <person name="Coleine C."/>
            <person name="Masonjones S."/>
            <person name="Stajich J.E."/>
        </authorList>
    </citation>
    <scope>NUCLEOTIDE SEQUENCE [LARGE SCALE GENOMIC DNA]</scope>
    <source>
        <strain evidence="2">CCFEE 5527</strain>
    </source>
</reference>
<dbReference type="InParanoid" id="A0A1V8S9U6"/>
<evidence type="ECO:0000313" key="2">
    <source>
        <dbReference type="Proteomes" id="UP000192596"/>
    </source>
</evidence>
<evidence type="ECO:0000313" key="1">
    <source>
        <dbReference type="EMBL" id="OQN95700.1"/>
    </source>
</evidence>
<name>A0A1V8S9U6_9PEZI</name>
<sequence length="222" mass="24887">MASNDHLLALAGVAVGAHGVGEIGVKLCTLGWKKAQCLLDMDEVKKTQYEIAFKVCQQRLELSINLLSKAEVTTISQKHLALLSSVIQQLRIMCERFQSALNKTSGSDESEQQLKKILGDLRSWQKDFDDLMLILKVSGTFTQMEEQDSLTKAIKPAMRLKYLQAARAAINESDFSPALEHEIALHEPMKEVPYIVISKPANMTKRAFWSNTESSFPIVHLR</sequence>
<proteinExistence type="predicted"/>